<dbReference type="SUPFAM" id="SSF53623">
    <property type="entry name" value="MurD-like peptide ligases, catalytic domain"/>
    <property type="match status" value="1"/>
</dbReference>
<keyword evidence="3 20" id="KW-0963">Cytoplasm</keyword>
<evidence type="ECO:0000256" key="5">
    <source>
        <dbReference type="ARBA" id="ARBA00022618"/>
    </source>
</evidence>
<dbReference type="SUPFAM" id="SSF53244">
    <property type="entry name" value="MurD-like peptide ligases, peptide-binding domain"/>
    <property type="match status" value="1"/>
</dbReference>
<evidence type="ECO:0000256" key="21">
    <source>
        <dbReference type="RuleBase" id="RU004135"/>
    </source>
</evidence>
<dbReference type="RefSeq" id="WP_069656581.1">
    <property type="nucleotide sequence ID" value="NZ_MIJF01000020.1"/>
</dbReference>
<feature type="binding site" evidence="20">
    <location>
        <begin position="409"/>
        <end position="412"/>
    </location>
    <ligand>
        <name>meso-2,6-diaminopimelate</name>
        <dbReference type="ChEBI" id="CHEBI:57791"/>
    </ligand>
</feature>
<evidence type="ECO:0000259" key="23">
    <source>
        <dbReference type="Pfam" id="PF02875"/>
    </source>
</evidence>
<dbReference type="NCBIfam" id="TIGR01085">
    <property type="entry name" value="murE"/>
    <property type="match status" value="1"/>
</dbReference>
<dbReference type="GO" id="GO:0005737">
    <property type="term" value="C:cytoplasm"/>
    <property type="evidence" value="ECO:0007669"/>
    <property type="project" value="UniProtKB-SubCell"/>
</dbReference>
<evidence type="ECO:0000256" key="19">
    <source>
        <dbReference type="ARBA" id="ARBA00081560"/>
    </source>
</evidence>
<evidence type="ECO:0000256" key="13">
    <source>
        <dbReference type="ARBA" id="ARBA00050251"/>
    </source>
</evidence>
<evidence type="ECO:0000256" key="7">
    <source>
        <dbReference type="ARBA" id="ARBA00022840"/>
    </source>
</evidence>
<gene>
    <name evidence="20" type="primary">murE</name>
    <name evidence="25" type="ORF">BHF71_08545</name>
</gene>
<comment type="pathway">
    <text evidence="1 20 21">Cell wall biogenesis; peptidoglycan biosynthesis.</text>
</comment>
<evidence type="ECO:0000256" key="8">
    <source>
        <dbReference type="ARBA" id="ARBA00022842"/>
    </source>
</evidence>
<evidence type="ECO:0000259" key="24">
    <source>
        <dbReference type="Pfam" id="PF08245"/>
    </source>
</evidence>
<evidence type="ECO:0000256" key="2">
    <source>
        <dbReference type="ARBA" id="ARBA00005898"/>
    </source>
</evidence>
<feature type="domain" description="Mur ligase central" evidence="24">
    <location>
        <begin position="106"/>
        <end position="314"/>
    </location>
</feature>
<feature type="binding site" evidence="20">
    <location>
        <position position="385"/>
    </location>
    <ligand>
        <name>meso-2,6-diaminopimelate</name>
        <dbReference type="ChEBI" id="CHEBI:57791"/>
    </ligand>
</feature>
<feature type="binding site" evidence="20">
    <location>
        <position position="177"/>
    </location>
    <ligand>
        <name>UDP-N-acetyl-alpha-D-muramoyl-L-alanyl-D-glutamate</name>
        <dbReference type="ChEBI" id="CHEBI:83900"/>
    </ligand>
</feature>
<dbReference type="InterPro" id="IPR035911">
    <property type="entry name" value="MurE/MurF_N"/>
</dbReference>
<dbReference type="Pfam" id="PF08245">
    <property type="entry name" value="Mur_ligase_M"/>
    <property type="match status" value="1"/>
</dbReference>
<dbReference type="EMBL" id="MIJF01000020">
    <property type="protein sequence ID" value="OEF99522.1"/>
    <property type="molecule type" value="Genomic_DNA"/>
</dbReference>
<evidence type="ECO:0000256" key="20">
    <source>
        <dbReference type="HAMAP-Rule" id="MF_00208"/>
    </source>
</evidence>
<comment type="caution">
    <text evidence="20">Lacks conserved residue(s) required for the propagation of feature annotation.</text>
</comment>
<dbReference type="PANTHER" id="PTHR23135">
    <property type="entry name" value="MUR LIGASE FAMILY MEMBER"/>
    <property type="match status" value="1"/>
</dbReference>
<feature type="binding site" evidence="20">
    <location>
        <begin position="108"/>
        <end position="114"/>
    </location>
    <ligand>
        <name>ATP</name>
        <dbReference type="ChEBI" id="CHEBI:30616"/>
    </ligand>
</feature>
<dbReference type="Gene3D" id="3.40.1190.10">
    <property type="entry name" value="Mur-like, catalytic domain"/>
    <property type="match status" value="1"/>
</dbReference>
<accession>A0A1D2YUY1</accession>
<evidence type="ECO:0000256" key="12">
    <source>
        <dbReference type="ARBA" id="ARBA00023316"/>
    </source>
</evidence>
<feature type="binding site" evidence="20">
    <location>
        <position position="468"/>
    </location>
    <ligand>
        <name>meso-2,6-diaminopimelate</name>
        <dbReference type="ChEBI" id="CHEBI:57791"/>
    </ligand>
</feature>
<dbReference type="Gene3D" id="3.40.1390.10">
    <property type="entry name" value="MurE/MurF, N-terminal domain"/>
    <property type="match status" value="1"/>
</dbReference>
<keyword evidence="9 20" id="KW-0133">Cell shape</keyword>
<feature type="binding site" evidence="20">
    <location>
        <position position="464"/>
    </location>
    <ligand>
        <name>meso-2,6-diaminopimelate</name>
        <dbReference type="ChEBI" id="CHEBI:57791"/>
    </ligand>
</feature>
<dbReference type="SUPFAM" id="SSF63418">
    <property type="entry name" value="MurE/MurF N-terminal domain"/>
    <property type="match status" value="1"/>
</dbReference>
<dbReference type="GO" id="GO:0008765">
    <property type="term" value="F:UDP-N-acetylmuramoylalanyl-D-glutamate-2,6-diaminopimelate ligase activity"/>
    <property type="evidence" value="ECO:0007669"/>
    <property type="project" value="UniProtKB-UniRule"/>
</dbReference>
<dbReference type="FunFam" id="3.40.1390.10:FF:000005">
    <property type="entry name" value="UDP-N-acetylmuramoyl-L-alanyl-D-glutamate--2,6-diaminopimelate ligase"/>
    <property type="match status" value="1"/>
</dbReference>
<dbReference type="GO" id="GO:0004326">
    <property type="term" value="F:tetrahydrofolylpolyglutamate synthase activity"/>
    <property type="evidence" value="ECO:0007669"/>
    <property type="project" value="InterPro"/>
</dbReference>
<dbReference type="GO" id="GO:0071555">
    <property type="term" value="P:cell wall organization"/>
    <property type="evidence" value="ECO:0007669"/>
    <property type="project" value="UniProtKB-KW"/>
</dbReference>
<dbReference type="PROSITE" id="PS01011">
    <property type="entry name" value="FOLYLPOLYGLU_SYNT_1"/>
    <property type="match status" value="1"/>
</dbReference>
<reference evidence="25 26" key="1">
    <citation type="submission" date="2016-09" db="EMBL/GenBank/DDBJ databases">
        <title>Draft genome sequence for the type strain of Vulcanibacillus modesticaldus BR, a strictly anaerobic, moderately thermophilic, and nitrate-reducing bacterium from deep sea-hydrothermal vents of the Mid-Atlantic Ridge.</title>
        <authorList>
            <person name="Abin C.A."/>
            <person name="Hollibaugh J.T."/>
        </authorList>
    </citation>
    <scope>NUCLEOTIDE SEQUENCE [LARGE SCALE GENOMIC DNA]</scope>
    <source>
        <strain evidence="25 26">BR</strain>
    </source>
</reference>
<sequence>MNLLQLVEPLITAKVIGDIDIEIDGIKVDSRQVEKGDLFLCLSGFQVDGHDYAKQAVENGAVAIVCEKELPIEIPQIIVKDSRFAMALIADIYYDHPSHRLKVIGVTGTNGKTTTTHLIEKILDDHGHLAGLIGTIKMKIGNEVFDVKNTTPDALELQKSFAKMLDVGSDYAIMEVSSHALDIGRVRGVQYHIAVFTNLTQDHLDFHETMEKYREAKGLLFSQMGNTYDSNVKKNKYAVLNADDRASEYYKRITAAQVITYGIDKEADVRATKIVISSHGTSFILESFRGTIEINLKMIGKFSVYNALAATAVALIEGISLEKIKRSLEAIPGVDGRFESVNLGQDFTVLVDYAHTPDSLENVLKTIKEFVKGKIYCVFGAGGDRDRTKRPLMGEIAMKYSDFAVVTSDNPRTEDPQKIINDILVGIERVSKENSKYIAILDRKQAIEYAINNAQANDVVLIAGKGHETYQILKDEVIHFDDREVAKEAIRGRIS</sequence>
<comment type="catalytic activity">
    <reaction evidence="13 20">
        <text>UDP-N-acetyl-alpha-D-muramoyl-L-alanyl-D-glutamate + meso-2,6-diaminopimelate + ATP = UDP-N-acetyl-alpha-D-muramoyl-L-alanyl-gamma-D-glutamyl-meso-2,6-diaminopimelate + ADP + phosphate + H(+)</text>
        <dbReference type="Rhea" id="RHEA:23676"/>
        <dbReference type="ChEBI" id="CHEBI:15378"/>
        <dbReference type="ChEBI" id="CHEBI:30616"/>
        <dbReference type="ChEBI" id="CHEBI:43474"/>
        <dbReference type="ChEBI" id="CHEBI:57791"/>
        <dbReference type="ChEBI" id="CHEBI:83900"/>
        <dbReference type="ChEBI" id="CHEBI:83905"/>
        <dbReference type="ChEBI" id="CHEBI:456216"/>
        <dbReference type="EC" id="6.3.2.13"/>
    </reaction>
</comment>
<evidence type="ECO:0000256" key="15">
    <source>
        <dbReference type="ARBA" id="ARBA00066633"/>
    </source>
</evidence>
<dbReference type="STRING" id="337097.BHF71_08545"/>
<dbReference type="HAMAP" id="MF_00208">
    <property type="entry name" value="MurE"/>
    <property type="match status" value="1"/>
</dbReference>
<feature type="short sequence motif" description="Meso-diaminopimelate recognition motif" evidence="20">
    <location>
        <begin position="409"/>
        <end position="412"/>
    </location>
</feature>
<evidence type="ECO:0000256" key="1">
    <source>
        <dbReference type="ARBA" id="ARBA00004752"/>
    </source>
</evidence>
<feature type="modified residue" description="N6-carboxylysine" evidence="20">
    <location>
        <position position="217"/>
    </location>
</feature>
<dbReference type="InterPro" id="IPR013221">
    <property type="entry name" value="Mur_ligase_cen"/>
</dbReference>
<dbReference type="PANTHER" id="PTHR23135:SF4">
    <property type="entry name" value="UDP-N-ACETYLMURAMOYL-L-ALANYL-D-GLUTAMATE--2,6-DIAMINOPIMELATE LIGASE MURE HOMOLOG, CHLOROPLASTIC"/>
    <property type="match status" value="1"/>
</dbReference>
<keyword evidence="10 20" id="KW-0573">Peptidoglycan synthesis</keyword>
<evidence type="ECO:0000313" key="25">
    <source>
        <dbReference type="EMBL" id="OEF99522.1"/>
    </source>
</evidence>
<evidence type="ECO:0000256" key="17">
    <source>
        <dbReference type="ARBA" id="ARBA00075482"/>
    </source>
</evidence>
<protein>
    <recommendedName>
        <fullName evidence="16 20">UDP-N-acetylmuramoyl-L-alanyl-D-glutamate--2,6-diaminopimelate ligase</fullName>
        <ecNumber evidence="15 20">6.3.2.13</ecNumber>
    </recommendedName>
    <alternativeName>
        <fullName evidence="17 20">Meso-A2pm-adding enzyme</fullName>
    </alternativeName>
    <alternativeName>
        <fullName evidence="18 20">Meso-diaminopimelate-adding enzyme</fullName>
    </alternativeName>
    <alternativeName>
        <fullName evidence="19 20">UDP-MurNAc-L-Ala-D-Glu:meso-diaminopimelate ligase</fullName>
    </alternativeName>
    <alternativeName>
        <fullName evidence="20">UDP-MurNAc-tripeptide synthetase</fullName>
    </alternativeName>
    <alternativeName>
        <fullName evidence="20">UDP-N-acetylmuramyl-tripeptide synthetase</fullName>
    </alternativeName>
</protein>
<comment type="subcellular location">
    <subcellularLocation>
        <location evidence="20 21">Cytoplasm</location>
    </subcellularLocation>
</comment>
<dbReference type="InterPro" id="IPR036565">
    <property type="entry name" value="Mur-like_cat_sf"/>
</dbReference>
<dbReference type="GO" id="GO:0008360">
    <property type="term" value="P:regulation of cell shape"/>
    <property type="evidence" value="ECO:0007669"/>
    <property type="project" value="UniProtKB-KW"/>
</dbReference>
<dbReference type="Proteomes" id="UP000243739">
    <property type="component" value="Unassembled WGS sequence"/>
</dbReference>
<keyword evidence="8 20" id="KW-0460">Magnesium</keyword>
<dbReference type="GO" id="GO:0000287">
    <property type="term" value="F:magnesium ion binding"/>
    <property type="evidence" value="ECO:0007669"/>
    <property type="project" value="UniProtKB-UniRule"/>
</dbReference>
<dbReference type="EC" id="6.3.2.13" evidence="15 20"/>
<evidence type="ECO:0000256" key="18">
    <source>
        <dbReference type="ARBA" id="ARBA00076158"/>
    </source>
</evidence>
<evidence type="ECO:0000259" key="22">
    <source>
        <dbReference type="Pfam" id="PF01225"/>
    </source>
</evidence>
<keyword evidence="4 20" id="KW-0436">Ligase</keyword>
<evidence type="ECO:0000256" key="14">
    <source>
        <dbReference type="ARBA" id="ARBA00056782"/>
    </source>
</evidence>
<evidence type="ECO:0000256" key="10">
    <source>
        <dbReference type="ARBA" id="ARBA00022984"/>
    </source>
</evidence>
<comment type="PTM">
    <text evidence="20">Carboxylation is probably crucial for Mg(2+) binding and, consequently, for the gamma-phosphate positioning of ATP.</text>
</comment>
<name>A0A1D2YUY1_9BACI</name>
<keyword evidence="5 20" id="KW-0132">Cell division</keyword>
<dbReference type="Pfam" id="PF01225">
    <property type="entry name" value="Mur_ligase"/>
    <property type="match status" value="1"/>
</dbReference>
<keyword evidence="11 20" id="KW-0131">Cell cycle</keyword>
<keyword evidence="6 20" id="KW-0547">Nucleotide-binding</keyword>
<comment type="caution">
    <text evidence="25">The sequence shown here is derived from an EMBL/GenBank/DDBJ whole genome shotgun (WGS) entry which is preliminary data.</text>
</comment>
<dbReference type="FunFam" id="3.90.190.20:FF:000006">
    <property type="entry name" value="UDP-N-acetylmuramoyl-L-alanyl-D-glutamate--2,6-diaminopimelate ligase"/>
    <property type="match status" value="1"/>
</dbReference>
<comment type="similarity">
    <text evidence="2 20">Belongs to the MurCDEF family. MurE subfamily.</text>
</comment>
<evidence type="ECO:0000256" key="16">
    <source>
        <dbReference type="ARBA" id="ARBA00072883"/>
    </source>
</evidence>
<keyword evidence="26" id="KW-1185">Reference proteome</keyword>
<dbReference type="Gene3D" id="3.90.190.20">
    <property type="entry name" value="Mur ligase, C-terminal domain"/>
    <property type="match status" value="1"/>
</dbReference>
<feature type="domain" description="Mur ligase N-terminal catalytic" evidence="22">
    <location>
        <begin position="22"/>
        <end position="77"/>
    </location>
</feature>
<feature type="binding site" evidence="20">
    <location>
        <position position="30"/>
    </location>
    <ligand>
        <name>UDP-N-acetyl-alpha-D-muramoyl-L-alanyl-D-glutamate</name>
        <dbReference type="ChEBI" id="CHEBI:83900"/>
    </ligand>
</feature>
<feature type="binding site" evidence="20">
    <location>
        <begin position="150"/>
        <end position="151"/>
    </location>
    <ligand>
        <name>UDP-N-acetyl-alpha-D-muramoyl-L-alanyl-D-glutamate</name>
        <dbReference type="ChEBI" id="CHEBI:83900"/>
    </ligand>
</feature>
<comment type="function">
    <text evidence="14 20">Catalyzes the addition of meso-diaminopimelic acid to the nucleotide precursor UDP-N-acetylmuramoyl-L-alanyl-D-glutamate (UMAG) in the biosynthesis of bacterial cell-wall peptidoglycan.</text>
</comment>
<dbReference type="InterPro" id="IPR004101">
    <property type="entry name" value="Mur_ligase_C"/>
</dbReference>
<keyword evidence="12 20" id="KW-0961">Cell wall biogenesis/degradation</keyword>
<dbReference type="OrthoDB" id="9800958at2"/>
<dbReference type="NCBIfam" id="NF001126">
    <property type="entry name" value="PRK00139.1-4"/>
    <property type="match status" value="1"/>
</dbReference>
<proteinExistence type="inferred from homology"/>
<organism evidence="25 26">
    <name type="scientific">Vulcanibacillus modesticaldus</name>
    <dbReference type="NCBI Taxonomy" id="337097"/>
    <lineage>
        <taxon>Bacteria</taxon>
        <taxon>Bacillati</taxon>
        <taxon>Bacillota</taxon>
        <taxon>Bacilli</taxon>
        <taxon>Bacillales</taxon>
        <taxon>Bacillaceae</taxon>
        <taxon>Vulcanibacillus</taxon>
    </lineage>
</organism>
<feature type="binding site" evidence="20">
    <location>
        <position position="149"/>
    </location>
    <ligand>
        <name>UDP-N-acetyl-alpha-D-muramoyl-L-alanyl-D-glutamate</name>
        <dbReference type="ChEBI" id="CHEBI:83900"/>
    </ligand>
</feature>
<dbReference type="AlphaFoldDB" id="A0A1D2YUY1"/>
<dbReference type="NCBIfam" id="NF001124">
    <property type="entry name" value="PRK00139.1-2"/>
    <property type="match status" value="1"/>
</dbReference>
<evidence type="ECO:0000256" key="9">
    <source>
        <dbReference type="ARBA" id="ARBA00022960"/>
    </source>
</evidence>
<dbReference type="UniPathway" id="UPA00219"/>
<dbReference type="InterPro" id="IPR005761">
    <property type="entry name" value="UDP-N-AcMur-Glu-dNH2Pim_ligase"/>
</dbReference>
<dbReference type="GO" id="GO:0009252">
    <property type="term" value="P:peptidoglycan biosynthetic process"/>
    <property type="evidence" value="ECO:0007669"/>
    <property type="project" value="UniProtKB-UniRule"/>
</dbReference>
<keyword evidence="7 20" id="KW-0067">ATP-binding</keyword>
<dbReference type="GO" id="GO:0005524">
    <property type="term" value="F:ATP binding"/>
    <property type="evidence" value="ECO:0007669"/>
    <property type="project" value="UniProtKB-UniRule"/>
</dbReference>
<evidence type="ECO:0000256" key="11">
    <source>
        <dbReference type="ARBA" id="ARBA00023306"/>
    </source>
</evidence>
<feature type="domain" description="Mur ligase C-terminal" evidence="23">
    <location>
        <begin position="336"/>
        <end position="466"/>
    </location>
</feature>
<dbReference type="InterPro" id="IPR018109">
    <property type="entry name" value="Folylpolyglutamate_synth_CS"/>
</dbReference>
<comment type="cofactor">
    <cofactor evidence="20">
        <name>Mg(2+)</name>
        <dbReference type="ChEBI" id="CHEBI:18420"/>
    </cofactor>
</comment>
<dbReference type="InterPro" id="IPR036615">
    <property type="entry name" value="Mur_ligase_C_dom_sf"/>
</dbReference>
<evidence type="ECO:0000256" key="6">
    <source>
        <dbReference type="ARBA" id="ARBA00022741"/>
    </source>
</evidence>
<evidence type="ECO:0000256" key="4">
    <source>
        <dbReference type="ARBA" id="ARBA00022598"/>
    </source>
</evidence>
<feature type="binding site" evidence="20">
    <location>
        <position position="185"/>
    </location>
    <ligand>
        <name>UDP-N-acetyl-alpha-D-muramoyl-L-alanyl-D-glutamate</name>
        <dbReference type="ChEBI" id="CHEBI:83900"/>
    </ligand>
</feature>
<evidence type="ECO:0000313" key="26">
    <source>
        <dbReference type="Proteomes" id="UP000243739"/>
    </source>
</evidence>
<dbReference type="InterPro" id="IPR000713">
    <property type="entry name" value="Mur_ligase_N"/>
</dbReference>
<dbReference type="Pfam" id="PF02875">
    <property type="entry name" value="Mur_ligase_C"/>
    <property type="match status" value="1"/>
</dbReference>
<evidence type="ECO:0000256" key="3">
    <source>
        <dbReference type="ARBA" id="ARBA00022490"/>
    </source>
</evidence>
<dbReference type="GO" id="GO:0051301">
    <property type="term" value="P:cell division"/>
    <property type="evidence" value="ECO:0007669"/>
    <property type="project" value="UniProtKB-KW"/>
</dbReference>